<evidence type="ECO:0000313" key="3">
    <source>
        <dbReference type="Proteomes" id="UP000502004"/>
    </source>
</evidence>
<dbReference type="Pfam" id="PF10387">
    <property type="entry name" value="DUF2442"/>
    <property type="match status" value="1"/>
</dbReference>
<reference evidence="2 3" key="1">
    <citation type="submission" date="2019-03" db="EMBL/GenBank/DDBJ databases">
        <title>Complete Genome Sequence of Allofrancisella inopinata Strain SYSU YG23 Isolated from Water-Cooling Systems in China.</title>
        <authorList>
            <person name="Ohrman C."/>
            <person name="Uneklint I."/>
            <person name="Sjodin A."/>
        </authorList>
    </citation>
    <scope>NUCLEOTIDE SEQUENCE [LARGE SCALE GENOMIC DNA]</scope>
    <source>
        <strain evidence="2 3">SYSU YG23</strain>
    </source>
</reference>
<organism evidence="2 3">
    <name type="scientific">Allofrancisella inopinata</name>
    <dbReference type="NCBI Taxonomy" id="1085647"/>
    <lineage>
        <taxon>Bacteria</taxon>
        <taxon>Pseudomonadati</taxon>
        <taxon>Pseudomonadota</taxon>
        <taxon>Gammaproteobacteria</taxon>
        <taxon>Thiotrichales</taxon>
        <taxon>Francisellaceae</taxon>
        <taxon>Allofrancisella</taxon>
    </lineage>
</organism>
<keyword evidence="3" id="KW-1185">Reference proteome</keyword>
<dbReference type="EMBL" id="CP038241">
    <property type="protein sequence ID" value="QIV96640.1"/>
    <property type="molecule type" value="Genomic_DNA"/>
</dbReference>
<dbReference type="EMBL" id="CP038241">
    <property type="protein sequence ID" value="QIV95712.1"/>
    <property type="molecule type" value="Genomic_DNA"/>
</dbReference>
<dbReference type="AlphaFoldDB" id="A0AAE6YIK5"/>
<dbReference type="Proteomes" id="UP000502004">
    <property type="component" value="Chromosome"/>
</dbReference>
<evidence type="ECO:0000313" key="1">
    <source>
        <dbReference type="EMBL" id="QIV95712.1"/>
    </source>
</evidence>
<dbReference type="KEGG" id="aii:E4K63_07275"/>
<dbReference type="RefSeq" id="WP_035719788.1">
    <property type="nucleotide sequence ID" value="NZ_CP038241.1"/>
</dbReference>
<protein>
    <submittedName>
        <fullName evidence="2">DUF2442 domain-containing protein</fullName>
    </submittedName>
</protein>
<proteinExistence type="predicted"/>
<dbReference type="InterPro" id="IPR018841">
    <property type="entry name" value="DUF2442"/>
</dbReference>
<dbReference type="KEGG" id="aii:E4K63_02245"/>
<sequence length="84" mass="9854">MYWDIKNVNYKKHLKLEIEFADGLKGELCFNEENLKGVFEPLKKTDEFRKFFIGNGKTIVWDCGVDVAPDRLHNDIKNKGYCIL</sequence>
<dbReference type="Gene3D" id="3.30.2020.10">
    <property type="entry name" value="NE0471-like N-terminal domain"/>
    <property type="match status" value="1"/>
</dbReference>
<accession>A0AAE6YIK5</accession>
<name>A0AAE6YIK5_9GAMM</name>
<dbReference type="SUPFAM" id="SSF143880">
    <property type="entry name" value="NE0471 N-terminal domain-like"/>
    <property type="match status" value="1"/>
</dbReference>
<evidence type="ECO:0000313" key="2">
    <source>
        <dbReference type="EMBL" id="QIV96640.1"/>
    </source>
</evidence>
<dbReference type="InterPro" id="IPR036782">
    <property type="entry name" value="NE0471-like_N"/>
</dbReference>
<gene>
    <name evidence="1" type="ORF">E4K63_02245</name>
    <name evidence="2" type="ORF">E4K63_07275</name>
</gene>